<evidence type="ECO:0000313" key="1">
    <source>
        <dbReference type="EMBL" id="GAB0185378.1"/>
    </source>
</evidence>
<accession>A0ABC9WJE8</accession>
<reference evidence="1 2" key="1">
    <citation type="submission" date="2024-06" db="EMBL/GenBank/DDBJ databases">
        <title>The draft genome of Grus japonensis, version 3.</title>
        <authorList>
            <person name="Nabeshima K."/>
            <person name="Suzuki S."/>
            <person name="Onuma M."/>
        </authorList>
    </citation>
    <scope>NUCLEOTIDE SEQUENCE [LARGE SCALE GENOMIC DNA]</scope>
    <source>
        <strain evidence="1 2">451A</strain>
    </source>
</reference>
<name>A0ABC9WJE8_GRUJA</name>
<dbReference type="Proteomes" id="UP001623348">
    <property type="component" value="Unassembled WGS sequence"/>
</dbReference>
<sequence length="84" mass="9174">MEAATRRGCLIHPFIHPSIPGMSSTVASPMSTIASSSGGRKSTSFTPELQSMMHKGCIILPRFCWTDAEVCLPWYMAVSLEDLL</sequence>
<keyword evidence="2" id="KW-1185">Reference proteome</keyword>
<comment type="caution">
    <text evidence="1">The sequence shown here is derived from an EMBL/GenBank/DDBJ whole genome shotgun (WGS) entry which is preliminary data.</text>
</comment>
<dbReference type="EMBL" id="BAAFJT010000003">
    <property type="protein sequence ID" value="GAB0185378.1"/>
    <property type="molecule type" value="Genomic_DNA"/>
</dbReference>
<dbReference type="AlphaFoldDB" id="A0ABC9WJE8"/>
<gene>
    <name evidence="1" type="ORF">GRJ2_001003100</name>
</gene>
<proteinExistence type="predicted"/>
<protein>
    <submittedName>
        <fullName evidence="1">Transcription initiation protein SPT3</fullName>
    </submittedName>
</protein>
<organism evidence="1 2">
    <name type="scientific">Grus japonensis</name>
    <name type="common">Japanese crane</name>
    <name type="synonym">Red-crowned crane</name>
    <dbReference type="NCBI Taxonomy" id="30415"/>
    <lineage>
        <taxon>Eukaryota</taxon>
        <taxon>Metazoa</taxon>
        <taxon>Chordata</taxon>
        <taxon>Craniata</taxon>
        <taxon>Vertebrata</taxon>
        <taxon>Euteleostomi</taxon>
        <taxon>Archelosauria</taxon>
        <taxon>Archosauria</taxon>
        <taxon>Dinosauria</taxon>
        <taxon>Saurischia</taxon>
        <taxon>Theropoda</taxon>
        <taxon>Coelurosauria</taxon>
        <taxon>Aves</taxon>
        <taxon>Neognathae</taxon>
        <taxon>Neoaves</taxon>
        <taxon>Gruiformes</taxon>
        <taxon>Gruidae</taxon>
        <taxon>Grus</taxon>
    </lineage>
</organism>
<evidence type="ECO:0000313" key="2">
    <source>
        <dbReference type="Proteomes" id="UP001623348"/>
    </source>
</evidence>